<dbReference type="PANTHER" id="PTHR30624">
    <property type="entry name" value="UNCHARACTERIZED PROTEIN TLDD AND PMBA"/>
    <property type="match status" value="1"/>
</dbReference>
<keyword evidence="8" id="KW-1185">Reference proteome</keyword>
<evidence type="ECO:0000313" key="7">
    <source>
        <dbReference type="EMBL" id="MFC4159391.1"/>
    </source>
</evidence>
<dbReference type="Gene3D" id="3.30.2290.10">
    <property type="entry name" value="PmbA/TldD superfamily"/>
    <property type="match status" value="1"/>
</dbReference>
<comment type="caution">
    <text evidence="7">The sequence shown here is derived from an EMBL/GenBank/DDBJ whole genome shotgun (WGS) entry which is preliminary data.</text>
</comment>
<evidence type="ECO:0000256" key="2">
    <source>
        <dbReference type="ARBA" id="ARBA00022670"/>
    </source>
</evidence>
<organism evidence="7 8">
    <name type="scientific">Chitinimonas lacunae</name>
    <dbReference type="NCBI Taxonomy" id="1963018"/>
    <lineage>
        <taxon>Bacteria</taxon>
        <taxon>Pseudomonadati</taxon>
        <taxon>Pseudomonadota</taxon>
        <taxon>Betaproteobacteria</taxon>
        <taxon>Neisseriales</taxon>
        <taxon>Chitinibacteraceae</taxon>
        <taxon>Chitinimonas</taxon>
    </lineage>
</organism>
<gene>
    <name evidence="7" type="ORF">ACFOW7_08505</name>
</gene>
<reference evidence="8" key="1">
    <citation type="journal article" date="2019" name="Int. J. Syst. Evol. Microbiol.">
        <title>The Global Catalogue of Microorganisms (GCM) 10K type strain sequencing project: providing services to taxonomists for standard genome sequencing and annotation.</title>
        <authorList>
            <consortium name="The Broad Institute Genomics Platform"/>
            <consortium name="The Broad Institute Genome Sequencing Center for Infectious Disease"/>
            <person name="Wu L."/>
            <person name="Ma J."/>
        </authorList>
    </citation>
    <scope>NUCLEOTIDE SEQUENCE [LARGE SCALE GENOMIC DNA]</scope>
    <source>
        <strain evidence="8">LMG 29894</strain>
    </source>
</reference>
<evidence type="ECO:0000259" key="6">
    <source>
        <dbReference type="Pfam" id="PF19289"/>
    </source>
</evidence>
<name>A0ABV8MR75_9NEIS</name>
<keyword evidence="3" id="KW-0378">Hydrolase</keyword>
<dbReference type="Pfam" id="PF01523">
    <property type="entry name" value="PmbA_TldD_1st"/>
    <property type="match status" value="1"/>
</dbReference>
<sequence>MLDSAARFFRDLDAGVDFCSLRLVEEVGESLSVKNGVVEPPRRHRDLGAMVTVIHQGGYGYAATSDLSEAGLLAAIAQARQWAATSRERSVFDFSAYQPSHPRGRYIGRHADTTADWPRRELLDRMLAESAACGRDPRIVDWSVNIEHLDVRQHYLTSGGGEVEQRFRMVIPGLMATAFADGESQTRSLGGQYNGYCRQGGLDILDAAGLDGSGARVADEALQLLLAPNCPTGTMDLLLMPEQMMLQIHESIGHPLELDRILGDERNFAGTSFVGLDMFGHYRYGSEQLNVTFDPTLDEEFASYGWDDDGSAAEKVWLIRDGILLRPLGGAISQARAGLSGVANSRACNWNRPPIDRMANLNIEPGDKPLSALIGSIERGVLMDTNVSWSIDDSRNKFQFGCEWGQLIENGELKGVVKNPGYRGVSATFWRALKAVGDRSTFTSMGTPFCGKGEPSQVVRVGHAAPACLFDRIEVFGGA</sequence>
<dbReference type="PANTHER" id="PTHR30624:SF10">
    <property type="entry name" value="CONSERVED PROTEIN"/>
    <property type="match status" value="1"/>
</dbReference>
<evidence type="ECO:0000256" key="4">
    <source>
        <dbReference type="ARBA" id="ARBA00023049"/>
    </source>
</evidence>
<dbReference type="InterPro" id="IPR035068">
    <property type="entry name" value="TldD/PmbA_N"/>
</dbReference>
<dbReference type="InterPro" id="IPR002510">
    <property type="entry name" value="Metalloprtase-TldD/E_N"/>
</dbReference>
<dbReference type="EMBL" id="JBHSBU010000001">
    <property type="protein sequence ID" value="MFC4159391.1"/>
    <property type="molecule type" value="Genomic_DNA"/>
</dbReference>
<evidence type="ECO:0000313" key="8">
    <source>
        <dbReference type="Proteomes" id="UP001595791"/>
    </source>
</evidence>
<keyword evidence="2" id="KW-0645">Protease</keyword>
<evidence type="ECO:0000256" key="3">
    <source>
        <dbReference type="ARBA" id="ARBA00022801"/>
    </source>
</evidence>
<dbReference type="SUPFAM" id="SSF111283">
    <property type="entry name" value="Putative modulator of DNA gyrase, PmbA/TldD"/>
    <property type="match status" value="1"/>
</dbReference>
<keyword evidence="4" id="KW-0482">Metalloprotease</keyword>
<feature type="domain" description="Metalloprotease TldD/E N-terminal" evidence="5">
    <location>
        <begin position="19"/>
        <end position="83"/>
    </location>
</feature>
<dbReference type="Pfam" id="PF19289">
    <property type="entry name" value="PmbA_TldD_3rd"/>
    <property type="match status" value="1"/>
</dbReference>
<dbReference type="Proteomes" id="UP001595791">
    <property type="component" value="Unassembled WGS sequence"/>
</dbReference>
<dbReference type="InterPro" id="IPR036059">
    <property type="entry name" value="TldD/PmbA_sf"/>
</dbReference>
<accession>A0ABV8MR75</accession>
<comment type="similarity">
    <text evidence="1">Belongs to the peptidase U62 family.</text>
</comment>
<dbReference type="InterPro" id="IPR045569">
    <property type="entry name" value="Metalloprtase-TldD/E_C"/>
</dbReference>
<protein>
    <submittedName>
        <fullName evidence="7">TldD/PmbA family protein</fullName>
    </submittedName>
</protein>
<evidence type="ECO:0000256" key="1">
    <source>
        <dbReference type="ARBA" id="ARBA00005836"/>
    </source>
</evidence>
<proteinExistence type="inferred from homology"/>
<dbReference type="RefSeq" id="WP_378163094.1">
    <property type="nucleotide sequence ID" value="NZ_JBHSBU010000001.1"/>
</dbReference>
<feature type="domain" description="Metalloprotease TldD/E C-terminal" evidence="6">
    <location>
        <begin position="232"/>
        <end position="475"/>
    </location>
</feature>
<dbReference type="InterPro" id="IPR051463">
    <property type="entry name" value="Peptidase_U62_metallo"/>
</dbReference>
<evidence type="ECO:0000259" key="5">
    <source>
        <dbReference type="Pfam" id="PF01523"/>
    </source>
</evidence>